<dbReference type="InParanoid" id="A0A7N8XEZ2"/>
<evidence type="ECO:0000256" key="1">
    <source>
        <dbReference type="SAM" id="MobiDB-lite"/>
    </source>
</evidence>
<dbReference type="GeneTree" id="ENSGT00390000005182"/>
<organism evidence="2 3">
    <name type="scientific">Mastacembelus armatus</name>
    <name type="common">zig-zag eel</name>
    <dbReference type="NCBI Taxonomy" id="205130"/>
    <lineage>
        <taxon>Eukaryota</taxon>
        <taxon>Metazoa</taxon>
        <taxon>Chordata</taxon>
        <taxon>Craniata</taxon>
        <taxon>Vertebrata</taxon>
        <taxon>Euteleostomi</taxon>
        <taxon>Actinopterygii</taxon>
        <taxon>Neopterygii</taxon>
        <taxon>Teleostei</taxon>
        <taxon>Neoteleostei</taxon>
        <taxon>Acanthomorphata</taxon>
        <taxon>Anabantaria</taxon>
        <taxon>Synbranchiformes</taxon>
        <taxon>Mastacembelidae</taxon>
        <taxon>Mastacembelus</taxon>
    </lineage>
</organism>
<dbReference type="GO" id="GO:0006260">
    <property type="term" value="P:DNA replication"/>
    <property type="evidence" value="ECO:0007669"/>
    <property type="project" value="TreeGrafter"/>
</dbReference>
<evidence type="ECO:0000313" key="2">
    <source>
        <dbReference type="Ensembl" id="ENSMAMP00000050039.1"/>
    </source>
</evidence>
<protein>
    <submittedName>
        <fullName evidence="2">Protein FAM111A-like</fullName>
    </submittedName>
</protein>
<reference evidence="2" key="1">
    <citation type="submission" date="2025-08" db="UniProtKB">
        <authorList>
            <consortium name="Ensembl"/>
        </authorList>
    </citation>
    <scope>IDENTIFICATION</scope>
</reference>
<feature type="compositionally biased region" description="Polar residues" evidence="1">
    <location>
        <begin position="1"/>
        <end position="12"/>
    </location>
</feature>
<dbReference type="OrthoDB" id="10025068at2759"/>
<dbReference type="InterPro" id="IPR009003">
    <property type="entry name" value="Peptidase_S1_PA"/>
</dbReference>
<dbReference type="SUPFAM" id="SSF50494">
    <property type="entry name" value="Trypsin-like serine proteases"/>
    <property type="match status" value="1"/>
</dbReference>
<dbReference type="PANTHER" id="PTHR14389">
    <property type="entry name" value="SI:CH1073-475A24.1"/>
    <property type="match status" value="1"/>
</dbReference>
<sequence>MAPPLQTNNKGSVDNIVKKNTDHQDGETSQPPNLQPDAKKNEELQSFPYFASRWIVKIKGRVRDLGNQQLSIAAPFCPDLNINLLSKSNVFRTMRNLSSSQIKNSKVFPSLYVLKLFCNHEDIVIPKYGKNVLSCMEVKQTKRLMELSSSVCQVRFNGVPVGSGFLLVDKFVLTNAHVVNDFYNETTKQLDGRVTVHFSYEDLQLVGEEVEVEEVVGFELGQDASGHQYDWVLLKLSADKKLPDGLLPEVGFCPQGGAVCIIGHPDGGVKKIDPCLIVPSHDRNNVVERHYYENQRHVQLITELFFERVSETVKCHTQDLTYESCFYFGSSGSPVFDKHCKVVAMHSGGYIYTSLTGTKHSVIEYGHPLSNIIEHILVQMVERGRVDVLKALPLFTP</sequence>
<dbReference type="Ensembl" id="ENSMAMT00000065301.1">
    <property type="protein sequence ID" value="ENSMAMP00000050039.1"/>
    <property type="gene ID" value="ENSMAMG00000028256.1"/>
</dbReference>
<dbReference type="GO" id="GO:0000785">
    <property type="term" value="C:chromatin"/>
    <property type="evidence" value="ECO:0007669"/>
    <property type="project" value="TreeGrafter"/>
</dbReference>
<keyword evidence="3" id="KW-1185">Reference proteome</keyword>
<dbReference type="InterPro" id="IPR043504">
    <property type="entry name" value="Peptidase_S1_PA_chymotrypsin"/>
</dbReference>
<proteinExistence type="predicted"/>
<accession>A0A7N8XEZ2</accession>
<dbReference type="RefSeq" id="XP_026184673.1">
    <property type="nucleotide sequence ID" value="XM_026328888.1"/>
</dbReference>
<dbReference type="GO" id="GO:0005634">
    <property type="term" value="C:nucleus"/>
    <property type="evidence" value="ECO:0007669"/>
    <property type="project" value="TreeGrafter"/>
</dbReference>
<dbReference type="Pfam" id="PF13365">
    <property type="entry name" value="Trypsin_2"/>
    <property type="match status" value="1"/>
</dbReference>
<feature type="compositionally biased region" description="Basic and acidic residues" evidence="1">
    <location>
        <begin position="16"/>
        <end position="26"/>
    </location>
</feature>
<reference evidence="2" key="2">
    <citation type="submission" date="2025-09" db="UniProtKB">
        <authorList>
            <consortium name="Ensembl"/>
        </authorList>
    </citation>
    <scope>IDENTIFICATION</scope>
</reference>
<name>A0A7N8XEZ2_9TELE</name>
<dbReference type="Gene3D" id="2.40.10.10">
    <property type="entry name" value="Trypsin-like serine proteases"/>
    <property type="match status" value="2"/>
</dbReference>
<dbReference type="GeneID" id="113143331"/>
<evidence type="ECO:0000313" key="3">
    <source>
        <dbReference type="Proteomes" id="UP000261640"/>
    </source>
</evidence>
<feature type="region of interest" description="Disordered" evidence="1">
    <location>
        <begin position="1"/>
        <end position="38"/>
    </location>
</feature>
<dbReference type="AlphaFoldDB" id="A0A7N8XEZ2"/>
<dbReference type="Proteomes" id="UP000261640">
    <property type="component" value="Unplaced"/>
</dbReference>
<dbReference type="PANTHER" id="PTHR14389:SF3">
    <property type="entry name" value="PROTEIN FAM111A-LIKE"/>
    <property type="match status" value="1"/>
</dbReference>